<dbReference type="STRING" id="283786.SAMN04487990_103124"/>
<dbReference type="EMBL" id="FNQK01000003">
    <property type="protein sequence ID" value="SDZ87134.1"/>
    <property type="molecule type" value="Genomic_DNA"/>
</dbReference>
<evidence type="ECO:0000313" key="2">
    <source>
        <dbReference type="EMBL" id="SDZ87134.1"/>
    </source>
</evidence>
<name>A0A1H3WL71_BIZPA</name>
<dbReference type="Proteomes" id="UP000198846">
    <property type="component" value="Unassembled WGS sequence"/>
</dbReference>
<dbReference type="PROSITE" id="PS51257">
    <property type="entry name" value="PROKAR_LIPOPROTEIN"/>
    <property type="match status" value="1"/>
</dbReference>
<protein>
    <submittedName>
        <fullName evidence="2">Uncharacterized protein</fullName>
    </submittedName>
</protein>
<evidence type="ECO:0000256" key="1">
    <source>
        <dbReference type="SAM" id="Coils"/>
    </source>
</evidence>
<dbReference type="AlphaFoldDB" id="A0A1H3WL71"/>
<keyword evidence="1" id="KW-0175">Coiled coil</keyword>
<evidence type="ECO:0000313" key="3">
    <source>
        <dbReference type="Proteomes" id="UP000198846"/>
    </source>
</evidence>
<dbReference type="RefSeq" id="WP_092132254.1">
    <property type="nucleotide sequence ID" value="NZ_FNQK01000003.1"/>
</dbReference>
<feature type="coiled-coil region" evidence="1">
    <location>
        <begin position="34"/>
        <end position="69"/>
    </location>
</feature>
<dbReference type="OrthoDB" id="1179875at2"/>
<gene>
    <name evidence="2" type="ORF">SAMN04487990_103124</name>
</gene>
<sequence length="69" mass="7658">MKTTFLTLALLFSLTVFTSCREEKTADEKVEAAINDIGEDLENASDDVQDAVEDVNDEIEDAAEDMKED</sequence>
<reference evidence="2 3" key="1">
    <citation type="submission" date="2016-10" db="EMBL/GenBank/DDBJ databases">
        <authorList>
            <person name="de Groot N.N."/>
        </authorList>
    </citation>
    <scope>NUCLEOTIDE SEQUENCE [LARGE SCALE GENOMIC DNA]</scope>
    <source>
        <strain evidence="2 3">DSM 23842</strain>
    </source>
</reference>
<proteinExistence type="predicted"/>
<keyword evidence="3" id="KW-1185">Reference proteome</keyword>
<accession>A0A1H3WL71</accession>
<organism evidence="2 3">
    <name type="scientific">Bizionia paragorgiae</name>
    <dbReference type="NCBI Taxonomy" id="283786"/>
    <lineage>
        <taxon>Bacteria</taxon>
        <taxon>Pseudomonadati</taxon>
        <taxon>Bacteroidota</taxon>
        <taxon>Flavobacteriia</taxon>
        <taxon>Flavobacteriales</taxon>
        <taxon>Flavobacteriaceae</taxon>
        <taxon>Bizionia</taxon>
    </lineage>
</organism>